<keyword evidence="5" id="KW-0998">Cell outer membrane</keyword>
<evidence type="ECO:0000256" key="5">
    <source>
        <dbReference type="ARBA" id="ARBA00023237"/>
    </source>
</evidence>
<reference evidence="8 9" key="1">
    <citation type="submission" date="2017-10" db="EMBL/GenBank/DDBJ databases">
        <title>The draft genome sequence of Lewinella marina KCTC 32374.</title>
        <authorList>
            <person name="Wang K."/>
        </authorList>
    </citation>
    <scope>NUCLEOTIDE SEQUENCE [LARGE SCALE GENOMIC DNA]</scope>
    <source>
        <strain evidence="8 9">MKG-38</strain>
    </source>
</reference>
<dbReference type="SUPFAM" id="SSF48452">
    <property type="entry name" value="TPR-like"/>
    <property type="match status" value="1"/>
</dbReference>
<dbReference type="GO" id="GO:0009279">
    <property type="term" value="C:cell outer membrane"/>
    <property type="evidence" value="ECO:0007669"/>
    <property type="project" value="UniProtKB-SubCell"/>
</dbReference>
<dbReference type="Pfam" id="PF14322">
    <property type="entry name" value="SusD-like_3"/>
    <property type="match status" value="1"/>
</dbReference>
<sequence length="442" mass="49126">MLKQYNSLIWLVFLVGFTSCDYFDMDAIDPIDAVPAEAAITDATSARAARAGVYDALQDNSFDRHLAGYQYYSDEADWTGTFPTREEFDIYSVQTGNSTLAGMFSSHYYTINVANNILEILPSVEDPTLSDDAFRNSILAEARFGRAFAYLELVLGWGDVPLILTPTRGVGEELNVPKDPASAVYAQIISDLEFAAANLQDNLTLGMTKAAANALLARVALYQERWQDALNYATLAIGEDYDLTSIPYMEDEIWFLKYSSTDGNSLAFFYAPSALNGRLSISPSSELINAFEPSDLRKDQTIAELDGVVYGIKYDDFNLASGSQTDPIRFIRGAEMVLIIAEASARLGDFDTATEMINMVRERAGLDDIELNANNFEDAILQERFVELALESGHRLWDVRRMGRALEIFGPGGYDACDHVWPLPQREIDRNTALEQNDCCNC</sequence>
<proteinExistence type="inferred from homology"/>
<dbReference type="CDD" id="cd08977">
    <property type="entry name" value="SusD"/>
    <property type="match status" value="1"/>
</dbReference>
<dbReference type="RefSeq" id="WP_099104955.1">
    <property type="nucleotide sequence ID" value="NZ_JAATJF010000001.1"/>
</dbReference>
<evidence type="ECO:0000313" key="9">
    <source>
        <dbReference type="Proteomes" id="UP000226437"/>
    </source>
</evidence>
<dbReference type="Gene3D" id="1.25.40.390">
    <property type="match status" value="1"/>
</dbReference>
<comment type="caution">
    <text evidence="8">The sequence shown here is derived from an EMBL/GenBank/DDBJ whole genome shotgun (WGS) entry which is preliminary data.</text>
</comment>
<keyword evidence="4" id="KW-0472">Membrane</keyword>
<dbReference type="Proteomes" id="UP000226437">
    <property type="component" value="Unassembled WGS sequence"/>
</dbReference>
<feature type="domain" description="RagB/SusD" evidence="6">
    <location>
        <begin position="320"/>
        <end position="407"/>
    </location>
</feature>
<comment type="similarity">
    <text evidence="2">Belongs to the SusD family.</text>
</comment>
<dbReference type="PROSITE" id="PS51257">
    <property type="entry name" value="PROKAR_LIPOPROTEIN"/>
    <property type="match status" value="1"/>
</dbReference>
<protein>
    <recommendedName>
        <fullName evidence="10">RagB/SusD family nutrient uptake outer membrane protein</fullName>
    </recommendedName>
</protein>
<dbReference type="EMBL" id="PDLO01000001">
    <property type="protein sequence ID" value="PHK99976.1"/>
    <property type="molecule type" value="Genomic_DNA"/>
</dbReference>
<dbReference type="Pfam" id="PF07980">
    <property type="entry name" value="SusD_RagB"/>
    <property type="match status" value="1"/>
</dbReference>
<dbReference type="InterPro" id="IPR011990">
    <property type="entry name" value="TPR-like_helical_dom_sf"/>
</dbReference>
<keyword evidence="3" id="KW-0732">Signal</keyword>
<evidence type="ECO:0000256" key="4">
    <source>
        <dbReference type="ARBA" id="ARBA00023136"/>
    </source>
</evidence>
<evidence type="ECO:0000256" key="2">
    <source>
        <dbReference type="ARBA" id="ARBA00006275"/>
    </source>
</evidence>
<dbReference type="InterPro" id="IPR033985">
    <property type="entry name" value="SusD-like_N"/>
</dbReference>
<evidence type="ECO:0000259" key="7">
    <source>
        <dbReference type="Pfam" id="PF14322"/>
    </source>
</evidence>
<gene>
    <name evidence="8" type="ORF">CGL56_02710</name>
</gene>
<dbReference type="AlphaFoldDB" id="A0A2G0CJ24"/>
<keyword evidence="9" id="KW-1185">Reference proteome</keyword>
<accession>A0A2G0CJ24</accession>
<feature type="domain" description="SusD-like N-terminal" evidence="7">
    <location>
        <begin position="51"/>
        <end position="221"/>
    </location>
</feature>
<evidence type="ECO:0000256" key="1">
    <source>
        <dbReference type="ARBA" id="ARBA00004442"/>
    </source>
</evidence>
<evidence type="ECO:0000313" key="8">
    <source>
        <dbReference type="EMBL" id="PHK99976.1"/>
    </source>
</evidence>
<evidence type="ECO:0000256" key="3">
    <source>
        <dbReference type="ARBA" id="ARBA00022729"/>
    </source>
</evidence>
<evidence type="ECO:0008006" key="10">
    <source>
        <dbReference type="Google" id="ProtNLM"/>
    </source>
</evidence>
<evidence type="ECO:0000259" key="6">
    <source>
        <dbReference type="Pfam" id="PF07980"/>
    </source>
</evidence>
<dbReference type="InterPro" id="IPR012944">
    <property type="entry name" value="SusD_RagB_dom"/>
</dbReference>
<name>A0A2G0CJ24_9BACT</name>
<comment type="subcellular location">
    <subcellularLocation>
        <location evidence="1">Cell outer membrane</location>
    </subcellularLocation>
</comment>
<organism evidence="8 9">
    <name type="scientific">Neolewinella marina</name>
    <dbReference type="NCBI Taxonomy" id="438751"/>
    <lineage>
        <taxon>Bacteria</taxon>
        <taxon>Pseudomonadati</taxon>
        <taxon>Bacteroidota</taxon>
        <taxon>Saprospiria</taxon>
        <taxon>Saprospirales</taxon>
        <taxon>Lewinellaceae</taxon>
        <taxon>Neolewinella</taxon>
    </lineage>
</organism>
<dbReference type="OrthoDB" id="9792139at2"/>